<dbReference type="NCBIfam" id="TIGR00487">
    <property type="entry name" value="IF-2"/>
    <property type="match status" value="1"/>
</dbReference>
<dbReference type="CDD" id="cd01887">
    <property type="entry name" value="IF2_eIF5B"/>
    <property type="match status" value="1"/>
</dbReference>
<dbReference type="InterPro" id="IPR036925">
    <property type="entry name" value="TIF_IF2_dom3_sf"/>
</dbReference>
<dbReference type="Gene3D" id="2.40.30.10">
    <property type="entry name" value="Translation factors"/>
    <property type="match status" value="2"/>
</dbReference>
<dbReference type="Pfam" id="PF00009">
    <property type="entry name" value="GTP_EFTU"/>
    <property type="match status" value="1"/>
</dbReference>
<comment type="subcellular location">
    <subcellularLocation>
        <location evidence="1">Cytoplasm</location>
    </subcellularLocation>
</comment>
<evidence type="ECO:0000256" key="6">
    <source>
        <dbReference type="ARBA" id="ARBA00022917"/>
    </source>
</evidence>
<dbReference type="Gene3D" id="3.40.50.10050">
    <property type="entry name" value="Translation initiation factor IF- 2, domain 3"/>
    <property type="match status" value="1"/>
</dbReference>
<evidence type="ECO:0000256" key="8">
    <source>
        <dbReference type="SAM" id="MobiDB-lite"/>
    </source>
</evidence>
<dbReference type="InterPro" id="IPR000178">
    <property type="entry name" value="TF_IF2_bacterial-like"/>
</dbReference>
<dbReference type="CDD" id="cd03702">
    <property type="entry name" value="IF2_mtIF2_II"/>
    <property type="match status" value="1"/>
</dbReference>
<dbReference type="InterPro" id="IPR044145">
    <property type="entry name" value="IF2_II"/>
</dbReference>
<organism evidence="10">
    <name type="scientific">hydrothermal vent metagenome</name>
    <dbReference type="NCBI Taxonomy" id="652676"/>
    <lineage>
        <taxon>unclassified sequences</taxon>
        <taxon>metagenomes</taxon>
        <taxon>ecological metagenomes</taxon>
    </lineage>
</organism>
<evidence type="ECO:0000256" key="5">
    <source>
        <dbReference type="ARBA" id="ARBA00022741"/>
    </source>
</evidence>
<dbReference type="PROSITE" id="PS01176">
    <property type="entry name" value="IF2"/>
    <property type="match status" value="1"/>
</dbReference>
<dbReference type="NCBIfam" id="TIGR00231">
    <property type="entry name" value="small_GTP"/>
    <property type="match status" value="1"/>
</dbReference>
<dbReference type="InterPro" id="IPR009000">
    <property type="entry name" value="Transl_B-barrel_sf"/>
</dbReference>
<dbReference type="AlphaFoldDB" id="A0A3B0VKZ9"/>
<dbReference type="InterPro" id="IPR006847">
    <property type="entry name" value="IF2_N"/>
</dbReference>
<dbReference type="PANTHER" id="PTHR43381:SF5">
    <property type="entry name" value="TR-TYPE G DOMAIN-CONTAINING PROTEIN"/>
    <property type="match status" value="1"/>
</dbReference>
<feature type="region of interest" description="Disordered" evidence="8">
    <location>
        <begin position="54"/>
        <end position="120"/>
    </location>
</feature>
<dbReference type="SUPFAM" id="SSF52540">
    <property type="entry name" value="P-loop containing nucleoside triphosphate hydrolases"/>
    <property type="match status" value="1"/>
</dbReference>
<comment type="similarity">
    <text evidence="2">Belongs to the TRAFAC class translation factor GTPase superfamily. Classic translation factor GTPase family. IF-2 subfamily.</text>
</comment>
<evidence type="ECO:0000256" key="1">
    <source>
        <dbReference type="ARBA" id="ARBA00004496"/>
    </source>
</evidence>
<dbReference type="PANTHER" id="PTHR43381">
    <property type="entry name" value="TRANSLATION INITIATION FACTOR IF-2-RELATED"/>
    <property type="match status" value="1"/>
</dbReference>
<dbReference type="Pfam" id="PF03144">
    <property type="entry name" value="GTP_EFTU_D2"/>
    <property type="match status" value="1"/>
</dbReference>
<feature type="compositionally biased region" description="Basic and acidic residues" evidence="8">
    <location>
        <begin position="103"/>
        <end position="120"/>
    </location>
</feature>
<protein>
    <submittedName>
        <fullName evidence="10">Translation initiation factor 2</fullName>
    </submittedName>
</protein>
<name>A0A3B0VKZ9_9ZZZZ</name>
<feature type="region of interest" description="Disordered" evidence="8">
    <location>
        <begin position="133"/>
        <end position="160"/>
    </location>
</feature>
<sequence>MTENEKEIKGKIVEKRIKKTVIRRRAVKPTPAEKAAAQEAVKAAEVVAAAPPEQAVAEEAVAASPAPAEKVKERKTSGAGSKKAAAAPPSAATPRPAPAQADGAREDSRDKDKGKVKREVKVFNKEVKKVDRTFPGKQMYRRGKRYQVRDNRRRSNISPSRELKKTEITVTKTEKRVVKIAEAISVGEFSQKIGVKANEIIRKLMDLGIMATVNQTLDIESATIIAQNYDYEVESVALQEETLLEAGINMEELGEGELRAPVVTVMGHVDHGKTSLLDAIRRTNVVSDEAGGITQHIGAYHVHLDKGDVTFLDTPGHEAFTAMRARGARATDIVVLVVAANDGVMPQTIEAINHAKAAEVPIIVAINKIDLPEANPEKIRQSLTEYGLVSEDWGGDTIFVEVSAKKEQNITSLLEMILLQAEILELKANVGIPASGIVVESRLDKGKGPVATVLIQNGTLKVGDTCVAGEYFGKIRAMISDWGKRVPEAGPSMPVKILGLSGVPEAGDTFSAVKDESTARQVTGMRHRKARELEQASSSKISLADLYEQITAGEVKELNVVVKADVQGSMEAVRDALLKLSTEKVGLKVIHNAVGGINEGDVMLASASNAIIIGFNVRPDVNATQICEKENVDLRLYNIIYNLTDDIRNAMEGLLEPIIREETIGTVEVREVFKVTKVGTIAGAYVTDGKVARNAKVRLVRDSVVIYEGSISSLKRFKEDTREVSSGYECGIGIEGYNDIKVGDVIEAFVVKEEAARL</sequence>
<feature type="compositionally biased region" description="Low complexity" evidence="8">
    <location>
        <begin position="54"/>
        <end position="68"/>
    </location>
</feature>
<dbReference type="GO" id="GO:0003924">
    <property type="term" value="F:GTPase activity"/>
    <property type="evidence" value="ECO:0007669"/>
    <property type="project" value="InterPro"/>
</dbReference>
<dbReference type="PROSITE" id="PS51722">
    <property type="entry name" value="G_TR_2"/>
    <property type="match status" value="1"/>
</dbReference>
<dbReference type="FunFam" id="3.40.50.10050:FF:000001">
    <property type="entry name" value="Translation initiation factor IF-2"/>
    <property type="match status" value="1"/>
</dbReference>
<dbReference type="InterPro" id="IPR023115">
    <property type="entry name" value="TIF_IF2_dom3"/>
</dbReference>
<keyword evidence="5" id="KW-0547">Nucleotide-binding</keyword>
<dbReference type="PRINTS" id="PR00449">
    <property type="entry name" value="RASTRNSFRMNG"/>
</dbReference>
<dbReference type="InterPro" id="IPR000795">
    <property type="entry name" value="T_Tr_GTP-bd_dom"/>
</dbReference>
<dbReference type="Pfam" id="PF22042">
    <property type="entry name" value="EF-G_D2"/>
    <property type="match status" value="1"/>
</dbReference>
<feature type="domain" description="Tr-type G" evidence="9">
    <location>
        <begin position="258"/>
        <end position="425"/>
    </location>
</feature>
<evidence type="ECO:0000256" key="3">
    <source>
        <dbReference type="ARBA" id="ARBA00022490"/>
    </source>
</evidence>
<evidence type="ECO:0000256" key="7">
    <source>
        <dbReference type="ARBA" id="ARBA00023134"/>
    </source>
</evidence>
<dbReference type="EMBL" id="UOEZ01000055">
    <property type="protein sequence ID" value="VAW37509.1"/>
    <property type="molecule type" value="Genomic_DNA"/>
</dbReference>
<evidence type="ECO:0000313" key="10">
    <source>
        <dbReference type="EMBL" id="VAW37509.1"/>
    </source>
</evidence>
<dbReference type="HAMAP" id="MF_00100_B">
    <property type="entry name" value="IF_2_B"/>
    <property type="match status" value="1"/>
</dbReference>
<dbReference type="Gene3D" id="3.40.50.300">
    <property type="entry name" value="P-loop containing nucleotide triphosphate hydrolases"/>
    <property type="match status" value="1"/>
</dbReference>
<evidence type="ECO:0000256" key="4">
    <source>
        <dbReference type="ARBA" id="ARBA00022540"/>
    </source>
</evidence>
<evidence type="ECO:0000256" key="2">
    <source>
        <dbReference type="ARBA" id="ARBA00007733"/>
    </source>
</evidence>
<dbReference type="InterPro" id="IPR004161">
    <property type="entry name" value="EFTu-like_2"/>
</dbReference>
<proteinExistence type="inferred from homology"/>
<keyword evidence="4 10" id="KW-0396">Initiation factor</keyword>
<dbReference type="InterPro" id="IPR027417">
    <property type="entry name" value="P-loop_NTPase"/>
</dbReference>
<dbReference type="Pfam" id="PF04760">
    <property type="entry name" value="IF2_N"/>
    <property type="match status" value="1"/>
</dbReference>
<dbReference type="SUPFAM" id="SSF50447">
    <property type="entry name" value="Translation proteins"/>
    <property type="match status" value="2"/>
</dbReference>
<dbReference type="CDD" id="cd03692">
    <property type="entry name" value="mtIF2_IVc"/>
    <property type="match status" value="1"/>
</dbReference>
<keyword evidence="7" id="KW-0342">GTP-binding</keyword>
<dbReference type="SUPFAM" id="SSF52156">
    <property type="entry name" value="Initiation factor IF2/eIF5b, domain 3"/>
    <property type="match status" value="1"/>
</dbReference>
<reference evidence="10" key="1">
    <citation type="submission" date="2018-06" db="EMBL/GenBank/DDBJ databases">
        <authorList>
            <person name="Zhirakovskaya E."/>
        </authorList>
    </citation>
    <scope>NUCLEOTIDE SEQUENCE</scope>
</reference>
<accession>A0A3B0VKZ9</accession>
<keyword evidence="6" id="KW-0648">Protein biosynthesis</keyword>
<dbReference type="InterPro" id="IPR015760">
    <property type="entry name" value="TIF_IF2"/>
</dbReference>
<dbReference type="GO" id="GO:0005525">
    <property type="term" value="F:GTP binding"/>
    <property type="evidence" value="ECO:0007669"/>
    <property type="project" value="UniProtKB-KW"/>
</dbReference>
<dbReference type="InterPro" id="IPR053905">
    <property type="entry name" value="EF-G-like_DII"/>
</dbReference>
<feature type="compositionally biased region" description="Basic residues" evidence="8">
    <location>
        <begin position="139"/>
        <end position="155"/>
    </location>
</feature>
<dbReference type="FunFam" id="2.40.30.10:FF:000008">
    <property type="entry name" value="Translation initiation factor IF-2"/>
    <property type="match status" value="1"/>
</dbReference>
<dbReference type="Pfam" id="PF11987">
    <property type="entry name" value="IF-2"/>
    <property type="match status" value="1"/>
</dbReference>
<dbReference type="FunFam" id="3.40.50.300:FF:000019">
    <property type="entry name" value="Translation initiation factor IF-2"/>
    <property type="match status" value="1"/>
</dbReference>
<gene>
    <name evidence="10" type="ORF">MNBD_DELTA02-62</name>
</gene>
<keyword evidence="3" id="KW-0963">Cytoplasm</keyword>
<dbReference type="GO" id="GO:0003743">
    <property type="term" value="F:translation initiation factor activity"/>
    <property type="evidence" value="ECO:0007669"/>
    <property type="project" value="UniProtKB-KW"/>
</dbReference>
<dbReference type="FunFam" id="2.40.30.10:FF:000007">
    <property type="entry name" value="Translation initiation factor IF-2"/>
    <property type="match status" value="1"/>
</dbReference>
<dbReference type="InterPro" id="IPR005225">
    <property type="entry name" value="Small_GTP-bd"/>
</dbReference>
<evidence type="ECO:0000259" key="9">
    <source>
        <dbReference type="PROSITE" id="PS51722"/>
    </source>
</evidence>
<dbReference type="GO" id="GO:0005829">
    <property type="term" value="C:cytosol"/>
    <property type="evidence" value="ECO:0007669"/>
    <property type="project" value="TreeGrafter"/>
</dbReference>
<feature type="compositionally biased region" description="Low complexity" evidence="8">
    <location>
        <begin position="77"/>
        <end position="94"/>
    </location>
</feature>